<feature type="domain" description="F-box associated beta-propeller type 1" evidence="1">
    <location>
        <begin position="61"/>
        <end position="315"/>
    </location>
</feature>
<dbReference type="PANTHER" id="PTHR31672">
    <property type="entry name" value="BNACNNG10540D PROTEIN"/>
    <property type="match status" value="1"/>
</dbReference>
<dbReference type="Pfam" id="PF07734">
    <property type="entry name" value="FBA_1"/>
    <property type="match status" value="1"/>
</dbReference>
<reference evidence="2" key="1">
    <citation type="journal article" date="2014" name="Nat. Commun.">
        <title>The emerging biofuel crop Camelina sativa retains a highly undifferentiated hexaploid genome structure.</title>
        <authorList>
            <person name="Kagale S."/>
            <person name="Koh C."/>
            <person name="Nixon J."/>
            <person name="Bollina V."/>
            <person name="Clarke W.E."/>
            <person name="Tuteja R."/>
            <person name="Spillane C."/>
            <person name="Robinson S.J."/>
            <person name="Links M.G."/>
            <person name="Clarke C."/>
            <person name="Higgins E.E."/>
            <person name="Huebert T."/>
            <person name="Sharpe A.G."/>
            <person name="Parkin I.A."/>
        </authorList>
    </citation>
    <scope>NUCLEOTIDE SEQUENCE [LARGE SCALE GENOMIC DNA]</scope>
    <source>
        <strain evidence="2">cv. DH55</strain>
    </source>
</reference>
<evidence type="ECO:0000313" key="3">
    <source>
        <dbReference type="RefSeq" id="XP_010481243.1"/>
    </source>
</evidence>
<accession>A0ABM0X5X7</accession>
<dbReference type="InterPro" id="IPR006527">
    <property type="entry name" value="F-box-assoc_dom_typ1"/>
</dbReference>
<dbReference type="InterPro" id="IPR050796">
    <property type="entry name" value="SCF_F-box_component"/>
</dbReference>
<keyword evidence="2" id="KW-1185">Reference proteome</keyword>
<dbReference type="InterPro" id="IPR017451">
    <property type="entry name" value="F-box-assoc_interact_dom"/>
</dbReference>
<gene>
    <name evidence="3" type="primary">LOC104760092</name>
</gene>
<dbReference type="NCBIfam" id="TIGR01640">
    <property type="entry name" value="F_box_assoc_1"/>
    <property type="match status" value="2"/>
</dbReference>
<dbReference type="Proteomes" id="UP000694864">
    <property type="component" value="Chromosome 17"/>
</dbReference>
<dbReference type="SUPFAM" id="SSF81383">
    <property type="entry name" value="F-box domain"/>
    <property type="match status" value="1"/>
</dbReference>
<sequence>MSSKTICDLPPKLVGEKILTKVPITSLSAVRSTSKLWDALSKDWIVGEAEASRQQFLVFMTMDSKALGYDINRNHYKILRFVDNCIHLKHYFGFEIYDFGSKSWRILDVRPDWEVEYYQCGVTLKGNTYFFAHEKSRRDFFASIHKPASVGLEDEDVEDFLLCFDFTTERFGPRLPLSFHSYSEDIVTLSCVREEQLAVLYQQGDDSIETLEIWVTTKIDPSVVSWSKFLKVDMRLLLTSSSFDVVRFDHNSGSFFIDEEEKVAVVFDVDGFLHTESARYHTAFIIGDDGFFKSVSLGEAPNVYVGEPGYLGYTPQVFLPPSCVLLFLSPKLSANQPPTTQKESRR</sequence>
<organism evidence="2 3">
    <name type="scientific">Camelina sativa</name>
    <name type="common">False flax</name>
    <name type="synonym">Myagrum sativum</name>
    <dbReference type="NCBI Taxonomy" id="90675"/>
    <lineage>
        <taxon>Eukaryota</taxon>
        <taxon>Viridiplantae</taxon>
        <taxon>Streptophyta</taxon>
        <taxon>Embryophyta</taxon>
        <taxon>Tracheophyta</taxon>
        <taxon>Spermatophyta</taxon>
        <taxon>Magnoliopsida</taxon>
        <taxon>eudicotyledons</taxon>
        <taxon>Gunneridae</taxon>
        <taxon>Pentapetalae</taxon>
        <taxon>rosids</taxon>
        <taxon>malvids</taxon>
        <taxon>Brassicales</taxon>
        <taxon>Brassicaceae</taxon>
        <taxon>Camelineae</taxon>
        <taxon>Camelina</taxon>
    </lineage>
</organism>
<protein>
    <submittedName>
        <fullName evidence="3">F-box/kelch-repeat protein At1g24800-like</fullName>
    </submittedName>
</protein>
<evidence type="ECO:0000259" key="1">
    <source>
        <dbReference type="Pfam" id="PF07734"/>
    </source>
</evidence>
<dbReference type="GeneID" id="104760092"/>
<dbReference type="InterPro" id="IPR036047">
    <property type="entry name" value="F-box-like_dom_sf"/>
</dbReference>
<evidence type="ECO:0000313" key="2">
    <source>
        <dbReference type="Proteomes" id="UP000694864"/>
    </source>
</evidence>
<dbReference type="RefSeq" id="XP_010481243.1">
    <property type="nucleotide sequence ID" value="XM_010482941.2"/>
</dbReference>
<proteinExistence type="predicted"/>
<name>A0ABM0X5X7_CAMSA</name>
<dbReference type="PANTHER" id="PTHR31672:SF13">
    <property type="entry name" value="F-BOX PROTEIN CPR30-LIKE"/>
    <property type="match status" value="1"/>
</dbReference>
<reference evidence="3" key="2">
    <citation type="submission" date="2025-08" db="UniProtKB">
        <authorList>
            <consortium name="RefSeq"/>
        </authorList>
    </citation>
    <scope>IDENTIFICATION</scope>
    <source>
        <tissue evidence="3">Leaf</tissue>
    </source>
</reference>